<protein>
    <submittedName>
        <fullName evidence="2">Uncharacterized protein</fullName>
    </submittedName>
</protein>
<evidence type="ECO:0000256" key="1">
    <source>
        <dbReference type="SAM" id="Coils"/>
    </source>
</evidence>
<sequence length="548" mass="62890">MNNNMFQGDIDPDLAALLGVSTSQAGPSESNTTPNYKDLFGTEDIETPNGIEVDLTQNTFPEITKPFATIPLTVFSDPDYYKKALSGEGDIAQRVHTILQKFLTTKDPKDRGVYRQQLTTAYWDFLLGIARKTPGKIPDNKKFLLRYGILHPGLLTPEDKELFSKIIVDNELNQPIYYLDEWFKAIGTGVIKNSTTDEVRVAKNNEATRLKQLLEKAEGRRDAARNLLKAKSDERASYEKALVNAVQIIAQHSPIPGFPDLQSVYNEVQKRAFSEIQELLKNMAKADRELDSLLKEFSQAQADVQILEDKVREAGADVAVDIKAIDTEFDSVRQMVKLTIGRQGNHFPILVKEYFHCGPNEIATRENVIKQLAWIESIDPEAFCRVYKNKLNRIVPYVILVPSYGEFGICWEPFDRFNRATSRGRIAIPLYPKNLNLAILSAVGDLRWQNAKEKASYYWMEEGITGNYYQWFTSKKLKGDVKEYFIQDYILWMTKESEGIQKLDKEVRGIFWRYIPFSQSIKDKLRGRSYVYQELYQRDINRSLSDGY</sequence>
<dbReference type="RefSeq" id="WP_013967509.1">
    <property type="nucleotide sequence ID" value="NC_015732.1"/>
</dbReference>
<evidence type="ECO:0000313" key="3">
    <source>
        <dbReference type="Proteomes" id="UP000000503"/>
    </source>
</evidence>
<gene>
    <name evidence="2" type="ordered locus">Spica_0024</name>
</gene>
<feature type="coiled-coil region" evidence="1">
    <location>
        <begin position="200"/>
        <end position="241"/>
    </location>
</feature>
<proteinExistence type="predicted"/>
<keyword evidence="3" id="KW-1185">Reference proteome</keyword>
<name>F8EWN3_GRAC1</name>
<dbReference type="KEGG" id="scd:Spica_0024"/>
<dbReference type="HOGENOM" id="CLU_523638_0_0_12"/>
<dbReference type="AlphaFoldDB" id="F8EWN3"/>
<organism evidence="2 3">
    <name type="scientific">Gracilinema caldarium (strain ATCC 51460 / DSM 7334 / H1)</name>
    <name type="common">Treponema caldarium</name>
    <dbReference type="NCBI Taxonomy" id="744872"/>
    <lineage>
        <taxon>Bacteria</taxon>
        <taxon>Pseudomonadati</taxon>
        <taxon>Spirochaetota</taxon>
        <taxon>Spirochaetia</taxon>
        <taxon>Spirochaetales</taxon>
        <taxon>Breznakiellaceae</taxon>
        <taxon>Gracilinema</taxon>
    </lineage>
</organism>
<accession>F8EWN3</accession>
<dbReference type="eggNOG" id="COG0664">
    <property type="taxonomic scope" value="Bacteria"/>
</dbReference>
<reference evidence="3" key="1">
    <citation type="journal article" date="2013" name="Stand. Genomic Sci.">
        <title>Genome sequence of the thermophilic fresh-water bacterium Spirochaeta caldaria type strain (H1(T)), reclassification of Spirochaeta caldaria, Spirochaeta stenostrepta, and Spirochaeta zuelzerae in the genus Treponema as Treponema caldaria comb. nov., Treponema stenostrepta comb. nov., and Treponema zuelzerae comb. nov., and emendation of the genus Treponema.</title>
        <authorList>
            <person name="Abt B."/>
            <person name="Goker M."/>
            <person name="Scheuner C."/>
            <person name="Han C."/>
            <person name="Lu M."/>
            <person name="Misra M."/>
            <person name="Lapidus A."/>
            <person name="Nolan M."/>
            <person name="Lucas S."/>
            <person name="Hammon N."/>
            <person name="Deshpande S."/>
            <person name="Cheng J.F."/>
            <person name="Tapia R."/>
            <person name="Goodwin L.A."/>
            <person name="Pitluck S."/>
            <person name="Liolios K."/>
            <person name="Pagani I."/>
            <person name="Ivanova N."/>
            <person name="Mavromatis K."/>
            <person name="Mikhailova N."/>
            <person name="Huntemann M."/>
            <person name="Pati A."/>
            <person name="Chen A."/>
            <person name="Palaniappan K."/>
            <person name="Land M."/>
            <person name="Hauser L."/>
            <person name="Jeffries C.D."/>
            <person name="Rohde M."/>
            <person name="Spring S."/>
            <person name="Gronow S."/>
            <person name="Detter J.C."/>
            <person name="Bristow J."/>
            <person name="Eisen J.A."/>
            <person name="Markowitz V."/>
            <person name="Hugenholtz P."/>
            <person name="Kyrpides N.C."/>
            <person name="Woyke T."/>
            <person name="Klenk H.P."/>
        </authorList>
    </citation>
    <scope>NUCLEOTIDE SEQUENCE</scope>
    <source>
        <strain evidence="3">ATCC 51460 / DSM 7334 / H1</strain>
    </source>
</reference>
<dbReference type="STRING" id="744872.Spica_0024"/>
<dbReference type="EMBL" id="CP002868">
    <property type="protein sequence ID" value="AEJ18196.1"/>
    <property type="molecule type" value="Genomic_DNA"/>
</dbReference>
<feature type="coiled-coil region" evidence="1">
    <location>
        <begin position="269"/>
        <end position="310"/>
    </location>
</feature>
<dbReference type="Proteomes" id="UP000000503">
    <property type="component" value="Chromosome"/>
</dbReference>
<keyword evidence="1" id="KW-0175">Coiled coil</keyword>
<evidence type="ECO:0000313" key="2">
    <source>
        <dbReference type="EMBL" id="AEJ18196.1"/>
    </source>
</evidence>